<proteinExistence type="predicted"/>
<protein>
    <submittedName>
        <fullName evidence="1">Uncharacterized protein</fullName>
    </submittedName>
</protein>
<comment type="caution">
    <text evidence="1">The sequence shown here is derived from an EMBL/GenBank/DDBJ whole genome shotgun (WGS) entry which is preliminary data.</text>
</comment>
<organism evidence="1 2">
    <name type="scientific">Purpureocillium lilacinum</name>
    <name type="common">Paecilomyces lilacinus</name>
    <dbReference type="NCBI Taxonomy" id="33203"/>
    <lineage>
        <taxon>Eukaryota</taxon>
        <taxon>Fungi</taxon>
        <taxon>Dikarya</taxon>
        <taxon>Ascomycota</taxon>
        <taxon>Pezizomycotina</taxon>
        <taxon>Sordariomycetes</taxon>
        <taxon>Hypocreomycetidae</taxon>
        <taxon>Hypocreales</taxon>
        <taxon>Ophiocordycipitaceae</taxon>
        <taxon>Purpureocillium</taxon>
    </lineage>
</organism>
<evidence type="ECO:0000313" key="1">
    <source>
        <dbReference type="EMBL" id="KAL3965713.1"/>
    </source>
</evidence>
<name>A0ACC4EBD9_PURLI</name>
<dbReference type="EMBL" id="JBGNUJ010000001">
    <property type="protein sequence ID" value="KAL3965713.1"/>
    <property type="molecule type" value="Genomic_DNA"/>
</dbReference>
<dbReference type="Proteomes" id="UP001638806">
    <property type="component" value="Unassembled WGS sequence"/>
</dbReference>
<gene>
    <name evidence="1" type="ORF">ACCO45_000021</name>
</gene>
<keyword evidence="2" id="KW-1185">Reference proteome</keyword>
<accession>A0ACC4EBD9</accession>
<evidence type="ECO:0000313" key="2">
    <source>
        <dbReference type="Proteomes" id="UP001638806"/>
    </source>
</evidence>
<sequence>MDSTLMVSSYPFELRALNGENLLASNQLAGQWGDTYSLNDGLMAREQESLPPRDHGRPRRWQVWHEHEHVWQPYEQYAAVRPVLRPNGQCSPRNSSPSSINSSLPEEMALDSSQSSDPPSPRTKPTPGKKRGRPRKTQATASNANADGGINTWTSRQSSTRSAADASGGEDPKAVRVREKNRIAADKCRSRRRQEEDKLKSRHDYLEQEHRRLLGALSELMAETFVLKNMLMEHGSCDCRLIQDYLKESASEWVAKKLKTSISPVGAVGASPS</sequence>
<reference evidence="1" key="1">
    <citation type="submission" date="2024-12" db="EMBL/GenBank/DDBJ databases">
        <title>Comparative genomics and development of molecular markers within Purpureocillium lilacinum and among Purpureocillium species.</title>
        <authorList>
            <person name="Yeh Z.-Y."/>
            <person name="Ni N.-T."/>
            <person name="Lo P.-H."/>
            <person name="Mushyakhwo K."/>
            <person name="Lin C.-F."/>
            <person name="Nai Y.-S."/>
        </authorList>
    </citation>
    <scope>NUCLEOTIDE SEQUENCE</scope>
    <source>
        <strain evidence="1">NCHU-NPUST-175</strain>
    </source>
</reference>